<sequence>MQMMFYALSAIGLMILASFTIVFARKLQQRIIRFALSTVAYASLVVAFFLMVAVLITF</sequence>
<proteinExistence type="predicted"/>
<gene>
    <name evidence="2" type="ORF">SAMN04487909_101234</name>
</gene>
<organism evidence="2 3">
    <name type="scientific">Aneurinibacillus migulanus</name>
    <name type="common">Bacillus migulanus</name>
    <dbReference type="NCBI Taxonomy" id="47500"/>
    <lineage>
        <taxon>Bacteria</taxon>
        <taxon>Bacillati</taxon>
        <taxon>Bacillota</taxon>
        <taxon>Bacilli</taxon>
        <taxon>Bacillales</taxon>
        <taxon>Paenibacillaceae</taxon>
        <taxon>Aneurinibacillus group</taxon>
        <taxon>Aneurinibacillus</taxon>
    </lineage>
</organism>
<keyword evidence="1" id="KW-1133">Transmembrane helix</keyword>
<name>A0A1G8H3C5_ANEMI</name>
<evidence type="ECO:0000256" key="1">
    <source>
        <dbReference type="SAM" id="Phobius"/>
    </source>
</evidence>
<dbReference type="InterPro" id="IPR020076">
    <property type="entry name" value="DUF2768"/>
</dbReference>
<dbReference type="GeneID" id="42309801"/>
<dbReference type="Proteomes" id="UP000182836">
    <property type="component" value="Unassembled WGS sequence"/>
</dbReference>
<keyword evidence="1" id="KW-0472">Membrane</keyword>
<protein>
    <recommendedName>
        <fullName evidence="4">DUF2768 domain-containing protein</fullName>
    </recommendedName>
</protein>
<dbReference type="AlphaFoldDB" id="A0A1G8H3C5"/>
<evidence type="ECO:0000313" key="3">
    <source>
        <dbReference type="Proteomes" id="UP000182836"/>
    </source>
</evidence>
<dbReference type="RefSeq" id="WP_080787914.1">
    <property type="nucleotide sequence ID" value="NZ_BJOA01000024.1"/>
</dbReference>
<dbReference type="EMBL" id="FNED01000001">
    <property type="protein sequence ID" value="SDI01155.1"/>
    <property type="molecule type" value="Genomic_DNA"/>
</dbReference>
<feature type="transmembrane region" description="Helical" evidence="1">
    <location>
        <begin position="34"/>
        <end position="56"/>
    </location>
</feature>
<dbReference type="OrthoDB" id="2680447at2"/>
<keyword evidence="1" id="KW-0812">Transmembrane</keyword>
<reference evidence="2 3" key="1">
    <citation type="submission" date="2016-10" db="EMBL/GenBank/DDBJ databases">
        <authorList>
            <person name="de Groot N.N."/>
        </authorList>
    </citation>
    <scope>NUCLEOTIDE SEQUENCE [LARGE SCALE GENOMIC DNA]</scope>
    <source>
        <strain evidence="2 3">DSM 2895</strain>
    </source>
</reference>
<dbReference type="Pfam" id="PF10966">
    <property type="entry name" value="DUF2768"/>
    <property type="match status" value="1"/>
</dbReference>
<evidence type="ECO:0008006" key="4">
    <source>
        <dbReference type="Google" id="ProtNLM"/>
    </source>
</evidence>
<accession>A0A1G8H3C5</accession>
<evidence type="ECO:0000313" key="2">
    <source>
        <dbReference type="EMBL" id="SDI01155.1"/>
    </source>
</evidence>